<dbReference type="GO" id="GO:0055088">
    <property type="term" value="P:lipid homeostasis"/>
    <property type="evidence" value="ECO:0007669"/>
    <property type="project" value="TreeGrafter"/>
</dbReference>
<dbReference type="GO" id="GO:0005634">
    <property type="term" value="C:nucleus"/>
    <property type="evidence" value="ECO:0007669"/>
    <property type="project" value="UniProtKB-SubCell"/>
</dbReference>
<evidence type="ECO:0000256" key="11">
    <source>
        <dbReference type="ARBA" id="ARBA00023136"/>
    </source>
</evidence>
<dbReference type="InterPro" id="IPR036236">
    <property type="entry name" value="Znf_C2H2_sf"/>
</dbReference>
<feature type="domain" description="C2H2-type" evidence="18">
    <location>
        <begin position="188"/>
        <end position="215"/>
    </location>
</feature>
<evidence type="ECO:0000259" key="18">
    <source>
        <dbReference type="PROSITE" id="PS50157"/>
    </source>
</evidence>
<dbReference type="EMBL" id="CAAE01013899">
    <property type="protein sequence ID" value="CAF95687.1"/>
    <property type="molecule type" value="Genomic_DNA"/>
</dbReference>
<dbReference type="PROSITE" id="PS00028">
    <property type="entry name" value="ZINC_FINGER_C2H2_1"/>
    <property type="match status" value="4"/>
</dbReference>
<accession>Q4SUJ5</accession>
<evidence type="ECO:0000256" key="3">
    <source>
        <dbReference type="ARBA" id="ARBA00022692"/>
    </source>
</evidence>
<dbReference type="FunFam" id="3.30.160.60:FF:000108">
    <property type="entry name" value="Vascular endothelial zinc finger 1"/>
    <property type="match status" value="1"/>
</dbReference>
<dbReference type="GO" id="GO:0008270">
    <property type="term" value="F:zinc ion binding"/>
    <property type="evidence" value="ECO:0007669"/>
    <property type="project" value="UniProtKB-KW"/>
</dbReference>
<evidence type="ECO:0000256" key="5">
    <source>
        <dbReference type="ARBA" id="ARBA00022737"/>
    </source>
</evidence>
<evidence type="ECO:0000256" key="2">
    <source>
        <dbReference type="ARBA" id="ARBA00004141"/>
    </source>
</evidence>
<dbReference type="SUPFAM" id="SSF57667">
    <property type="entry name" value="beta-beta-alpha zinc fingers"/>
    <property type="match status" value="2"/>
</dbReference>
<feature type="transmembrane region" description="Helical" evidence="17">
    <location>
        <begin position="592"/>
        <end position="614"/>
    </location>
</feature>
<dbReference type="PANTHER" id="PTHR13439:SF15">
    <property type="entry name" value="CERAMIDE SYNTHASE"/>
    <property type="match status" value="1"/>
</dbReference>
<feature type="region of interest" description="Disordered" evidence="16">
    <location>
        <begin position="1"/>
        <end position="59"/>
    </location>
</feature>
<dbReference type="InterPro" id="IPR050846">
    <property type="entry name" value="TLCD"/>
</dbReference>
<dbReference type="GO" id="GO:0016020">
    <property type="term" value="C:membrane"/>
    <property type="evidence" value="ECO:0007669"/>
    <property type="project" value="UniProtKB-SubCell"/>
</dbReference>
<protein>
    <submittedName>
        <fullName evidence="20">(spotted green pufferfish) hypothetical protein</fullName>
    </submittedName>
</protein>
<feature type="transmembrane region" description="Helical" evidence="17">
    <location>
        <begin position="437"/>
        <end position="456"/>
    </location>
</feature>
<feature type="non-terminal residue" evidence="20">
    <location>
        <position position="700"/>
    </location>
</feature>
<keyword evidence="7" id="KW-0862">Zinc</keyword>
<feature type="compositionally biased region" description="Polar residues" evidence="16">
    <location>
        <begin position="22"/>
        <end position="35"/>
    </location>
</feature>
<feature type="compositionally biased region" description="Gly residues" evidence="16">
    <location>
        <begin position="93"/>
        <end position="118"/>
    </location>
</feature>
<keyword evidence="12" id="KW-0804">Transcription</keyword>
<dbReference type="FunFam" id="3.30.160.60:FF:000095">
    <property type="entry name" value="Vascular endothelial zinc finger 1"/>
    <property type="match status" value="1"/>
</dbReference>
<keyword evidence="11 15" id="KW-0472">Membrane</keyword>
<feature type="transmembrane region" description="Helical" evidence="17">
    <location>
        <begin position="626"/>
        <end position="647"/>
    </location>
</feature>
<evidence type="ECO:0000256" key="7">
    <source>
        <dbReference type="ARBA" id="ARBA00022833"/>
    </source>
</evidence>
<reference evidence="20" key="1">
    <citation type="journal article" date="2004" name="Nature">
        <title>Genome duplication in the teleost fish Tetraodon nigroviridis reveals the early vertebrate proto-karyotype.</title>
        <authorList>
            <person name="Jaillon O."/>
            <person name="Aury J.-M."/>
            <person name="Brunet F."/>
            <person name="Petit J.-L."/>
            <person name="Stange-Thomann N."/>
            <person name="Mauceli E."/>
            <person name="Bouneau L."/>
            <person name="Fischer C."/>
            <person name="Ozouf-Costaz C."/>
            <person name="Bernot A."/>
            <person name="Nicaud S."/>
            <person name="Jaffe D."/>
            <person name="Fisher S."/>
            <person name="Lutfalla G."/>
            <person name="Dossat C."/>
            <person name="Segurens B."/>
            <person name="Dasilva C."/>
            <person name="Salanoubat M."/>
            <person name="Levy M."/>
            <person name="Boudet N."/>
            <person name="Castellano S."/>
            <person name="Anthouard V."/>
            <person name="Jubin C."/>
            <person name="Castelli V."/>
            <person name="Katinka M."/>
            <person name="Vacherie B."/>
            <person name="Biemont C."/>
            <person name="Skalli Z."/>
            <person name="Cattolico L."/>
            <person name="Poulain J."/>
            <person name="De Berardinis V."/>
            <person name="Cruaud C."/>
            <person name="Duprat S."/>
            <person name="Brottier P."/>
            <person name="Coutanceau J.-P."/>
            <person name="Gouzy J."/>
            <person name="Parra G."/>
            <person name="Lardier G."/>
            <person name="Chapple C."/>
            <person name="McKernan K.J."/>
            <person name="McEwan P."/>
            <person name="Bosak S."/>
            <person name="Kellis M."/>
            <person name="Volff J.-N."/>
            <person name="Guigo R."/>
            <person name="Zody M.C."/>
            <person name="Mesirov J."/>
            <person name="Lindblad-Toh K."/>
            <person name="Birren B."/>
            <person name="Nusbaum C."/>
            <person name="Kahn D."/>
            <person name="Robinson-Rechavi M."/>
            <person name="Laudet V."/>
            <person name="Schachter V."/>
            <person name="Quetier F."/>
            <person name="Saurin W."/>
            <person name="Scarpelli C."/>
            <person name="Wincker P."/>
            <person name="Lander E.S."/>
            <person name="Weissenbach J."/>
            <person name="Roest Crollius H."/>
        </authorList>
    </citation>
    <scope>NUCLEOTIDE SEQUENCE [LARGE SCALE GENOMIC DNA]</scope>
</reference>
<reference evidence="20" key="2">
    <citation type="submission" date="2004-02" db="EMBL/GenBank/DDBJ databases">
        <authorList>
            <consortium name="Genoscope"/>
            <consortium name="Whitehead Institute Centre for Genome Research"/>
        </authorList>
    </citation>
    <scope>NUCLEOTIDE SEQUENCE</scope>
</reference>
<dbReference type="GO" id="GO:0000981">
    <property type="term" value="F:DNA-binding transcription factor activity, RNA polymerase II-specific"/>
    <property type="evidence" value="ECO:0007669"/>
    <property type="project" value="UniProtKB-ARBA"/>
</dbReference>
<dbReference type="AlphaFoldDB" id="Q4SUJ5"/>
<feature type="transmembrane region" description="Helical" evidence="17">
    <location>
        <begin position="565"/>
        <end position="586"/>
    </location>
</feature>
<evidence type="ECO:0000256" key="9">
    <source>
        <dbReference type="ARBA" id="ARBA00023015"/>
    </source>
</evidence>
<feature type="non-terminal residue" evidence="20">
    <location>
        <position position="1"/>
    </location>
</feature>
<keyword evidence="8 17" id="KW-1133">Transmembrane helix</keyword>
<evidence type="ECO:0000256" key="6">
    <source>
        <dbReference type="ARBA" id="ARBA00022771"/>
    </source>
</evidence>
<name>Q4SUJ5_TETNG</name>
<feature type="compositionally biased region" description="Low complexity" evidence="16">
    <location>
        <begin position="135"/>
        <end position="147"/>
    </location>
</feature>
<dbReference type="PROSITE" id="PS50157">
    <property type="entry name" value="ZINC_FINGER_C2H2_2"/>
    <property type="match status" value="3"/>
</dbReference>
<dbReference type="FunFam" id="3.30.160.60:FF:000780">
    <property type="entry name" value="myc-associated zinc finger protein isoform X1"/>
    <property type="match status" value="1"/>
</dbReference>
<evidence type="ECO:0000256" key="8">
    <source>
        <dbReference type="ARBA" id="ARBA00022989"/>
    </source>
</evidence>
<evidence type="ECO:0000256" key="16">
    <source>
        <dbReference type="SAM" id="MobiDB-lite"/>
    </source>
</evidence>
<feature type="domain" description="TLC" evidence="19">
    <location>
        <begin position="472"/>
        <end position="696"/>
    </location>
</feature>
<organism evidence="20">
    <name type="scientific">Tetraodon nigroviridis</name>
    <name type="common">Spotted green pufferfish</name>
    <name type="synonym">Chelonodon nigroviridis</name>
    <dbReference type="NCBI Taxonomy" id="99883"/>
    <lineage>
        <taxon>Eukaryota</taxon>
        <taxon>Metazoa</taxon>
        <taxon>Chordata</taxon>
        <taxon>Craniata</taxon>
        <taxon>Vertebrata</taxon>
        <taxon>Euteleostomi</taxon>
        <taxon>Actinopterygii</taxon>
        <taxon>Neopterygii</taxon>
        <taxon>Teleostei</taxon>
        <taxon>Neoteleostei</taxon>
        <taxon>Acanthomorphata</taxon>
        <taxon>Eupercaria</taxon>
        <taxon>Tetraodontiformes</taxon>
        <taxon>Tetradontoidea</taxon>
        <taxon>Tetraodontidae</taxon>
        <taxon>Tetraodon</taxon>
    </lineage>
</organism>
<keyword evidence="13" id="KW-0539">Nucleus</keyword>
<dbReference type="GO" id="GO:0046513">
    <property type="term" value="P:ceramide biosynthetic process"/>
    <property type="evidence" value="ECO:0007669"/>
    <property type="project" value="TreeGrafter"/>
</dbReference>
<dbReference type="Pfam" id="PF03798">
    <property type="entry name" value="TRAM_LAG1_CLN8"/>
    <property type="match status" value="1"/>
</dbReference>
<feature type="domain" description="C2H2-type" evidence="18">
    <location>
        <begin position="218"/>
        <end position="246"/>
    </location>
</feature>
<feature type="transmembrane region" description="Helical" evidence="17">
    <location>
        <begin position="477"/>
        <end position="497"/>
    </location>
</feature>
<keyword evidence="4" id="KW-0479">Metal-binding</keyword>
<dbReference type="KEGG" id="tng:GSTEN00012431G001"/>
<dbReference type="GO" id="GO:0000977">
    <property type="term" value="F:RNA polymerase II transcription regulatory region sequence-specific DNA binding"/>
    <property type="evidence" value="ECO:0007669"/>
    <property type="project" value="UniProtKB-ARBA"/>
</dbReference>
<gene>
    <name evidence="20" type="ORF">GSTENG00012431001</name>
</gene>
<evidence type="ECO:0000256" key="1">
    <source>
        <dbReference type="ARBA" id="ARBA00004123"/>
    </source>
</evidence>
<sequence>YSHSQPSGWEPPIRAAACAHQLSPNPTYRAHSTASVHRGHRRPQRGPPASESGVSAGPRAPRLHHLQQAVQEQLQPAAAPVGPHRGTHEGQGRRAGGGGKGGSGRPGGGAHAPVGHGGGGRREGGGDGCPPLPAAPLCASPSRPSRLAGGQPAAPPGKNHACETCGKAFRDVYHLNRHRLSHSDEKPFSCPICQQRFKRKDRMSHHVRSHQGGVEKPYICPQCAKAFSRPDHLNSHIRQVHSSERPFKCPVRQVHTLTGTVEQLWLIPACVFAPVFQTCESSFATKDRLRAHMIRHEEKVPCHICGKLLSAAYITDHMRVHNQSQHHACHLCNRSKWRRYVSHAHARAPLSVSSPFAAFTTLTYLRVHAQKHHGQEWKESPSGFGGTGSGGVLVCHLCGVHCKTPTQLQGHMGTHANNQTDHETAYRPFCLLDGSSGIMLSILAAGSVFFPGLFLLSKQCLKRIPALRWSERDAVIVSARLVSSVQAVMATSAGYIIASSCEDIIEDQHWLTCAYIMFAVPYFVYDIYAMFMCYWYKLQVKGHEEASAAPKPMTSALTSYLRREFLMVLHHVVMVTVCFPVSVFWRQGKGDYFQGIMFMAELSTPSVCLGKILIQYKKQHTLLHKVNGALMLITFFICRVLLFPYLYYVYGRYASIPFYKVPLAVSWHFNLGAGMLMAPQLYWFFLICRGALRLFTGPSR</sequence>
<dbReference type="PROSITE" id="PS50922">
    <property type="entry name" value="TLC"/>
    <property type="match status" value="1"/>
</dbReference>
<dbReference type="OrthoDB" id="10266980at2759"/>
<evidence type="ECO:0000256" key="4">
    <source>
        <dbReference type="ARBA" id="ARBA00022723"/>
    </source>
</evidence>
<evidence type="ECO:0000256" key="15">
    <source>
        <dbReference type="PROSITE-ProRule" id="PRU00205"/>
    </source>
</evidence>
<dbReference type="SMART" id="SM00355">
    <property type="entry name" value="ZnF_C2H2"/>
    <property type="match status" value="6"/>
</dbReference>
<keyword evidence="5" id="KW-0677">Repeat</keyword>
<dbReference type="PANTHER" id="PTHR13439">
    <property type="entry name" value="CT120 PROTEIN"/>
    <property type="match status" value="1"/>
</dbReference>
<dbReference type="GO" id="GO:0005783">
    <property type="term" value="C:endoplasmic reticulum"/>
    <property type="evidence" value="ECO:0007669"/>
    <property type="project" value="TreeGrafter"/>
</dbReference>
<keyword evidence="6 14" id="KW-0863">Zinc-finger</keyword>
<dbReference type="InterPro" id="IPR013087">
    <property type="entry name" value="Znf_C2H2_type"/>
</dbReference>
<evidence type="ECO:0000256" key="17">
    <source>
        <dbReference type="SAM" id="Phobius"/>
    </source>
</evidence>
<dbReference type="InterPro" id="IPR006634">
    <property type="entry name" value="TLC-dom"/>
</dbReference>
<keyword evidence="3 15" id="KW-0812">Transmembrane</keyword>
<keyword evidence="9" id="KW-0805">Transcription regulation</keyword>
<dbReference type="GO" id="GO:0045893">
    <property type="term" value="P:positive regulation of DNA-templated transcription"/>
    <property type="evidence" value="ECO:0007669"/>
    <property type="project" value="UniProtKB-ARBA"/>
</dbReference>
<evidence type="ECO:0000256" key="13">
    <source>
        <dbReference type="ARBA" id="ARBA00023242"/>
    </source>
</evidence>
<evidence type="ECO:0000256" key="14">
    <source>
        <dbReference type="PROSITE-ProRule" id="PRU00042"/>
    </source>
</evidence>
<evidence type="ECO:0000256" key="12">
    <source>
        <dbReference type="ARBA" id="ARBA00023163"/>
    </source>
</evidence>
<dbReference type="Pfam" id="PF00096">
    <property type="entry name" value="zf-C2H2"/>
    <property type="match status" value="2"/>
</dbReference>
<feature type="region of interest" description="Disordered" evidence="16">
    <location>
        <begin position="71"/>
        <end position="158"/>
    </location>
</feature>
<feature type="transmembrane region" description="Helical" evidence="17">
    <location>
        <begin position="667"/>
        <end position="692"/>
    </location>
</feature>
<comment type="caution">
    <text evidence="20">The sequence shown here is derived from an EMBL/GenBank/DDBJ whole genome shotgun (WGS) entry which is preliminary data.</text>
</comment>
<feature type="transmembrane region" description="Helical" evidence="17">
    <location>
        <begin position="509"/>
        <end position="531"/>
    </location>
</feature>
<dbReference type="GO" id="GO:0050291">
    <property type="term" value="F:sphingosine N-acyltransferase activity"/>
    <property type="evidence" value="ECO:0007669"/>
    <property type="project" value="TreeGrafter"/>
</dbReference>
<keyword evidence="10" id="KW-0238">DNA-binding</keyword>
<feature type="domain" description="C2H2-type" evidence="18">
    <location>
        <begin position="160"/>
        <end position="187"/>
    </location>
</feature>
<comment type="subcellular location">
    <subcellularLocation>
        <location evidence="2">Membrane</location>
        <topology evidence="2">Multi-pass membrane protein</topology>
    </subcellularLocation>
    <subcellularLocation>
        <location evidence="1">Nucleus</location>
    </subcellularLocation>
</comment>
<dbReference type="Gene3D" id="3.30.160.60">
    <property type="entry name" value="Classic Zinc Finger"/>
    <property type="match status" value="4"/>
</dbReference>
<evidence type="ECO:0000259" key="19">
    <source>
        <dbReference type="PROSITE" id="PS50922"/>
    </source>
</evidence>
<evidence type="ECO:0000313" key="20">
    <source>
        <dbReference type="EMBL" id="CAF95687.1"/>
    </source>
</evidence>
<dbReference type="SMART" id="SM00724">
    <property type="entry name" value="TLC"/>
    <property type="match status" value="1"/>
</dbReference>
<proteinExistence type="predicted"/>
<evidence type="ECO:0000256" key="10">
    <source>
        <dbReference type="ARBA" id="ARBA00023125"/>
    </source>
</evidence>
<dbReference type="Pfam" id="PF13894">
    <property type="entry name" value="zf-C2H2_4"/>
    <property type="match status" value="1"/>
</dbReference>